<dbReference type="Proteomes" id="UP000235672">
    <property type="component" value="Unassembled WGS sequence"/>
</dbReference>
<reference evidence="2 3" key="1">
    <citation type="submission" date="2016-05" db="EMBL/GenBank/DDBJ databases">
        <title>A degradative enzymes factory behind the ericoid mycorrhizal symbiosis.</title>
        <authorList>
            <consortium name="DOE Joint Genome Institute"/>
            <person name="Martino E."/>
            <person name="Morin E."/>
            <person name="Grelet G."/>
            <person name="Kuo A."/>
            <person name="Kohler A."/>
            <person name="Daghino S."/>
            <person name="Barry K."/>
            <person name="Choi C."/>
            <person name="Cichocki N."/>
            <person name="Clum A."/>
            <person name="Copeland A."/>
            <person name="Hainaut M."/>
            <person name="Haridas S."/>
            <person name="Labutti K."/>
            <person name="Lindquist E."/>
            <person name="Lipzen A."/>
            <person name="Khouja H.-R."/>
            <person name="Murat C."/>
            <person name="Ohm R."/>
            <person name="Olson A."/>
            <person name="Spatafora J."/>
            <person name="Veneault-Fourrey C."/>
            <person name="Henrissat B."/>
            <person name="Grigoriev I."/>
            <person name="Martin F."/>
            <person name="Perotto S."/>
        </authorList>
    </citation>
    <scope>NUCLEOTIDE SEQUENCE [LARGE SCALE GENOMIC DNA]</scope>
    <source>
        <strain evidence="2 3">UAMH 7357</strain>
    </source>
</reference>
<proteinExistence type="predicted"/>
<keyword evidence="3" id="KW-1185">Reference proteome</keyword>
<gene>
    <name evidence="2" type="ORF">NA56DRAFT_644985</name>
</gene>
<sequence length="59" mass="6703">MHVLLFFHTRMLHLLLPKVGSIFLLNFIPYLLILRNTRSSSKNTGPPYLGSYISCSPSP</sequence>
<organism evidence="2 3">
    <name type="scientific">Hyaloscypha hepaticicola</name>
    <dbReference type="NCBI Taxonomy" id="2082293"/>
    <lineage>
        <taxon>Eukaryota</taxon>
        <taxon>Fungi</taxon>
        <taxon>Dikarya</taxon>
        <taxon>Ascomycota</taxon>
        <taxon>Pezizomycotina</taxon>
        <taxon>Leotiomycetes</taxon>
        <taxon>Helotiales</taxon>
        <taxon>Hyaloscyphaceae</taxon>
        <taxon>Hyaloscypha</taxon>
    </lineage>
</organism>
<keyword evidence="1" id="KW-0472">Membrane</keyword>
<accession>A0A2J6Q7P4</accession>
<name>A0A2J6Q7P4_9HELO</name>
<evidence type="ECO:0000256" key="1">
    <source>
        <dbReference type="SAM" id="Phobius"/>
    </source>
</evidence>
<protein>
    <submittedName>
        <fullName evidence="2">Uncharacterized protein</fullName>
    </submittedName>
</protein>
<keyword evidence="1" id="KW-0812">Transmembrane</keyword>
<evidence type="ECO:0000313" key="2">
    <source>
        <dbReference type="EMBL" id="PMD22289.1"/>
    </source>
</evidence>
<feature type="transmembrane region" description="Helical" evidence="1">
    <location>
        <begin position="12"/>
        <end position="33"/>
    </location>
</feature>
<dbReference type="AlphaFoldDB" id="A0A2J6Q7P4"/>
<keyword evidence="1" id="KW-1133">Transmembrane helix</keyword>
<dbReference type="EMBL" id="KZ613478">
    <property type="protein sequence ID" value="PMD22289.1"/>
    <property type="molecule type" value="Genomic_DNA"/>
</dbReference>
<evidence type="ECO:0000313" key="3">
    <source>
        <dbReference type="Proteomes" id="UP000235672"/>
    </source>
</evidence>